<evidence type="ECO:0000313" key="2">
    <source>
        <dbReference type="Proteomes" id="UP000054538"/>
    </source>
</evidence>
<accession>A0A0D0DK42</accession>
<name>A0A0D0DK42_9AGAM</name>
<evidence type="ECO:0000313" key="1">
    <source>
        <dbReference type="EMBL" id="KIK82039.1"/>
    </source>
</evidence>
<protein>
    <submittedName>
        <fullName evidence="1">Uncharacterized protein</fullName>
    </submittedName>
</protein>
<dbReference type="Proteomes" id="UP000054538">
    <property type="component" value="Unassembled WGS sequence"/>
</dbReference>
<dbReference type="OrthoDB" id="3232986at2759"/>
<dbReference type="InParanoid" id="A0A0D0DK42"/>
<keyword evidence="2" id="KW-1185">Reference proteome</keyword>
<organism evidence="1 2">
    <name type="scientific">Paxillus rubicundulus Ve08.2h10</name>
    <dbReference type="NCBI Taxonomy" id="930991"/>
    <lineage>
        <taxon>Eukaryota</taxon>
        <taxon>Fungi</taxon>
        <taxon>Dikarya</taxon>
        <taxon>Basidiomycota</taxon>
        <taxon>Agaricomycotina</taxon>
        <taxon>Agaricomycetes</taxon>
        <taxon>Agaricomycetidae</taxon>
        <taxon>Boletales</taxon>
        <taxon>Paxilineae</taxon>
        <taxon>Paxillaceae</taxon>
        <taxon>Paxillus</taxon>
    </lineage>
</organism>
<gene>
    <name evidence="1" type="ORF">PAXRUDRAFT_154680</name>
</gene>
<dbReference type="EMBL" id="KN825688">
    <property type="protein sequence ID" value="KIK82039.1"/>
    <property type="molecule type" value="Genomic_DNA"/>
</dbReference>
<proteinExistence type="predicted"/>
<sequence>YLVTQGKAILQPVMAPLQPPLLYVDFFNFSNVHFTVINGVRVIVPESKIDMFLVHHCLQSNGLPLGDFILMDSMHQVIELIPKFRAVASPEMTCDNCVDIAQEYLDKIETVSG</sequence>
<dbReference type="HOGENOM" id="CLU_2139449_0_0_1"/>
<reference evidence="1 2" key="1">
    <citation type="submission" date="2014-04" db="EMBL/GenBank/DDBJ databases">
        <authorList>
            <consortium name="DOE Joint Genome Institute"/>
            <person name="Kuo A."/>
            <person name="Kohler A."/>
            <person name="Jargeat P."/>
            <person name="Nagy L.G."/>
            <person name="Floudas D."/>
            <person name="Copeland A."/>
            <person name="Barry K.W."/>
            <person name="Cichocki N."/>
            <person name="Veneault-Fourrey C."/>
            <person name="LaButti K."/>
            <person name="Lindquist E.A."/>
            <person name="Lipzen A."/>
            <person name="Lundell T."/>
            <person name="Morin E."/>
            <person name="Murat C."/>
            <person name="Sun H."/>
            <person name="Tunlid A."/>
            <person name="Henrissat B."/>
            <person name="Grigoriev I.V."/>
            <person name="Hibbett D.S."/>
            <person name="Martin F."/>
            <person name="Nordberg H.P."/>
            <person name="Cantor M.N."/>
            <person name="Hua S.X."/>
        </authorList>
    </citation>
    <scope>NUCLEOTIDE SEQUENCE [LARGE SCALE GENOMIC DNA]</scope>
    <source>
        <strain evidence="1 2">Ve08.2h10</strain>
    </source>
</reference>
<dbReference type="AlphaFoldDB" id="A0A0D0DK42"/>
<feature type="non-terminal residue" evidence="1">
    <location>
        <position position="1"/>
    </location>
</feature>
<reference evidence="2" key="2">
    <citation type="submission" date="2015-01" db="EMBL/GenBank/DDBJ databases">
        <title>Evolutionary Origins and Diversification of the Mycorrhizal Mutualists.</title>
        <authorList>
            <consortium name="DOE Joint Genome Institute"/>
            <consortium name="Mycorrhizal Genomics Consortium"/>
            <person name="Kohler A."/>
            <person name="Kuo A."/>
            <person name="Nagy L.G."/>
            <person name="Floudas D."/>
            <person name="Copeland A."/>
            <person name="Barry K.W."/>
            <person name="Cichocki N."/>
            <person name="Veneault-Fourrey C."/>
            <person name="LaButti K."/>
            <person name="Lindquist E.A."/>
            <person name="Lipzen A."/>
            <person name="Lundell T."/>
            <person name="Morin E."/>
            <person name="Murat C."/>
            <person name="Riley R."/>
            <person name="Ohm R."/>
            <person name="Sun H."/>
            <person name="Tunlid A."/>
            <person name="Henrissat B."/>
            <person name="Grigoriev I.V."/>
            <person name="Hibbett D.S."/>
            <person name="Martin F."/>
        </authorList>
    </citation>
    <scope>NUCLEOTIDE SEQUENCE [LARGE SCALE GENOMIC DNA]</scope>
    <source>
        <strain evidence="2">Ve08.2h10</strain>
    </source>
</reference>